<dbReference type="Gene3D" id="3.40.50.1820">
    <property type="entry name" value="alpha/beta hydrolase"/>
    <property type="match status" value="1"/>
</dbReference>
<evidence type="ECO:0000256" key="2">
    <source>
        <dbReference type="ARBA" id="ARBA00038334"/>
    </source>
</evidence>
<feature type="region of interest" description="Disordered" evidence="3">
    <location>
        <begin position="333"/>
        <end position="353"/>
    </location>
</feature>
<accession>A0A1Y2E9K5</accession>
<dbReference type="Proteomes" id="UP000193689">
    <property type="component" value="Unassembled WGS sequence"/>
</dbReference>
<evidence type="ECO:0000313" key="5">
    <source>
        <dbReference type="EMBL" id="ORY68268.1"/>
    </source>
</evidence>
<dbReference type="Pfam" id="PF12697">
    <property type="entry name" value="Abhydrolase_6"/>
    <property type="match status" value="1"/>
</dbReference>
<dbReference type="STRING" id="1141098.A0A1Y2E9K5"/>
<dbReference type="SUPFAM" id="SSF53474">
    <property type="entry name" value="alpha/beta-Hydrolases"/>
    <property type="match status" value="1"/>
</dbReference>
<dbReference type="AlphaFoldDB" id="A0A1Y2E9K5"/>
<dbReference type="GO" id="GO:0016787">
    <property type="term" value="F:hydrolase activity"/>
    <property type="evidence" value="ECO:0007669"/>
    <property type="project" value="UniProtKB-KW"/>
</dbReference>
<dbReference type="PRINTS" id="PR00412">
    <property type="entry name" value="EPOXHYDRLASE"/>
</dbReference>
<dbReference type="OrthoDB" id="284184at2759"/>
<comment type="similarity">
    <text evidence="2">Belongs to the AB hydrolase superfamily. Epoxide hydrolase family.</text>
</comment>
<dbReference type="PANTHER" id="PTHR43329">
    <property type="entry name" value="EPOXIDE HYDROLASE"/>
    <property type="match status" value="1"/>
</dbReference>
<feature type="domain" description="AB hydrolase-1" evidence="4">
    <location>
        <begin position="36"/>
        <end position="319"/>
    </location>
</feature>
<dbReference type="EMBL" id="MCFJ01000003">
    <property type="protein sequence ID" value="ORY68268.1"/>
    <property type="molecule type" value="Genomic_DNA"/>
</dbReference>
<sequence>MASIAFPSIAKTASLSDDTTYGYVAIASASPEKPTFLLLHGYPSSSFDWRHQIKSLSVAGYGVIVPDLLGYGDTDKPEDVASYRLKSMSLHMAEILDIEGVPRCIAVGHDWGCGLLSRLATYIPERLFGIVPISVSYIETGVVWDIDAFNKFTEQLFGYSTYGYWPWHNTEEAVKDCNENPASTFSLIYPADPADWKVIFAPVGAAKEYVRAGRVGPLPSWYSLSEYTTRDRILANGGYRGPLSWYKAAMRDVNAKDEQALSKEDGFCKLPTLLIVSDEDYVTRADMQIQKSKEWVPDLRIQILHCGHWIQLQKPEEVHRLLVEFAAEVTGTESVSNGHPATQSAVISVKPET</sequence>
<proteinExistence type="inferred from homology"/>
<keyword evidence="1 5" id="KW-0378">Hydrolase</keyword>
<evidence type="ECO:0000256" key="3">
    <source>
        <dbReference type="SAM" id="MobiDB-lite"/>
    </source>
</evidence>
<gene>
    <name evidence="5" type="ORF">BCR38DRAFT_521365</name>
</gene>
<name>A0A1Y2E9K5_9PEZI</name>
<feature type="compositionally biased region" description="Polar residues" evidence="3">
    <location>
        <begin position="333"/>
        <end position="346"/>
    </location>
</feature>
<dbReference type="GeneID" id="63781401"/>
<keyword evidence="6" id="KW-1185">Reference proteome</keyword>
<protein>
    <submittedName>
        <fullName evidence="5">Putative epoxide hydrolase</fullName>
    </submittedName>
</protein>
<dbReference type="InterPro" id="IPR029058">
    <property type="entry name" value="AB_hydrolase_fold"/>
</dbReference>
<evidence type="ECO:0000313" key="6">
    <source>
        <dbReference type="Proteomes" id="UP000193689"/>
    </source>
</evidence>
<dbReference type="InParanoid" id="A0A1Y2E9K5"/>
<evidence type="ECO:0000259" key="4">
    <source>
        <dbReference type="Pfam" id="PF12697"/>
    </source>
</evidence>
<reference evidence="5 6" key="1">
    <citation type="submission" date="2016-07" db="EMBL/GenBank/DDBJ databases">
        <title>Pervasive Adenine N6-methylation of Active Genes in Fungi.</title>
        <authorList>
            <consortium name="DOE Joint Genome Institute"/>
            <person name="Mondo S.J."/>
            <person name="Dannebaum R.O."/>
            <person name="Kuo R.C."/>
            <person name="Labutti K."/>
            <person name="Haridas S."/>
            <person name="Kuo A."/>
            <person name="Salamov A."/>
            <person name="Ahrendt S.R."/>
            <person name="Lipzen A."/>
            <person name="Sullivan W."/>
            <person name="Andreopoulos W.B."/>
            <person name="Clum A."/>
            <person name="Lindquist E."/>
            <person name="Daum C."/>
            <person name="Ramamoorthy G.K."/>
            <person name="Gryganskyi A."/>
            <person name="Culley D."/>
            <person name="Magnuson J.K."/>
            <person name="James T.Y."/>
            <person name="O'Malley M.A."/>
            <person name="Stajich J.E."/>
            <person name="Spatafora J.W."/>
            <person name="Visel A."/>
            <person name="Grigoriev I.V."/>
        </authorList>
    </citation>
    <scope>NUCLEOTIDE SEQUENCE [LARGE SCALE GENOMIC DNA]</scope>
    <source>
        <strain evidence="5 6">CBS 129021</strain>
    </source>
</reference>
<dbReference type="InterPro" id="IPR000639">
    <property type="entry name" value="Epox_hydrolase-like"/>
</dbReference>
<organism evidence="5 6">
    <name type="scientific">Pseudomassariella vexata</name>
    <dbReference type="NCBI Taxonomy" id="1141098"/>
    <lineage>
        <taxon>Eukaryota</taxon>
        <taxon>Fungi</taxon>
        <taxon>Dikarya</taxon>
        <taxon>Ascomycota</taxon>
        <taxon>Pezizomycotina</taxon>
        <taxon>Sordariomycetes</taxon>
        <taxon>Xylariomycetidae</taxon>
        <taxon>Amphisphaeriales</taxon>
        <taxon>Pseudomassariaceae</taxon>
        <taxon>Pseudomassariella</taxon>
    </lineage>
</organism>
<comment type="caution">
    <text evidence="5">The sequence shown here is derived from an EMBL/GenBank/DDBJ whole genome shotgun (WGS) entry which is preliminary data.</text>
</comment>
<dbReference type="RefSeq" id="XP_040718555.1">
    <property type="nucleotide sequence ID" value="XM_040865189.1"/>
</dbReference>
<dbReference type="InterPro" id="IPR000073">
    <property type="entry name" value="AB_hydrolase_1"/>
</dbReference>
<evidence type="ECO:0000256" key="1">
    <source>
        <dbReference type="ARBA" id="ARBA00022801"/>
    </source>
</evidence>